<name>A0A091EF41_FUKDA</name>
<sequence>MIRAFLYELKSTSRVRTVDFEIRNTKEEPDWWQDSEYGEKNIELEVEVGLLVGSLVLELKGKVDNGIYFLVSTEGIEGAEPAPVTLPTCGPVKSQDLPDPVQGSAGPHSVAVGTPNGKGSEVMKVEGMVNPGMEVITLKKKQR</sequence>
<accession>A0A091EF41</accession>
<keyword evidence="3" id="KW-1185">Reference proteome</keyword>
<proteinExistence type="predicted"/>
<gene>
    <name evidence="2" type="ORF">H920_04647</name>
</gene>
<protein>
    <submittedName>
        <fullName evidence="2">Uncharacterized protein</fullName>
    </submittedName>
</protein>
<dbReference type="EMBL" id="KN122033">
    <property type="protein sequence ID" value="KFO34006.1"/>
    <property type="molecule type" value="Genomic_DNA"/>
</dbReference>
<evidence type="ECO:0000313" key="3">
    <source>
        <dbReference type="Proteomes" id="UP000028990"/>
    </source>
</evidence>
<evidence type="ECO:0000256" key="1">
    <source>
        <dbReference type="SAM" id="MobiDB-lite"/>
    </source>
</evidence>
<feature type="region of interest" description="Disordered" evidence="1">
    <location>
        <begin position="94"/>
        <end position="121"/>
    </location>
</feature>
<evidence type="ECO:0000313" key="2">
    <source>
        <dbReference type="EMBL" id="KFO34006.1"/>
    </source>
</evidence>
<organism evidence="2 3">
    <name type="scientific">Fukomys damarensis</name>
    <name type="common">Damaraland mole rat</name>
    <name type="synonym">Cryptomys damarensis</name>
    <dbReference type="NCBI Taxonomy" id="885580"/>
    <lineage>
        <taxon>Eukaryota</taxon>
        <taxon>Metazoa</taxon>
        <taxon>Chordata</taxon>
        <taxon>Craniata</taxon>
        <taxon>Vertebrata</taxon>
        <taxon>Euteleostomi</taxon>
        <taxon>Mammalia</taxon>
        <taxon>Eutheria</taxon>
        <taxon>Euarchontoglires</taxon>
        <taxon>Glires</taxon>
        <taxon>Rodentia</taxon>
        <taxon>Hystricomorpha</taxon>
        <taxon>Bathyergidae</taxon>
        <taxon>Fukomys</taxon>
    </lineage>
</organism>
<reference evidence="2 3" key="1">
    <citation type="submission" date="2013-11" db="EMBL/GenBank/DDBJ databases">
        <title>The Damaraland mole rat (Fukomys damarensis) genome and evolution of African mole rats.</title>
        <authorList>
            <person name="Gladyshev V.N."/>
            <person name="Fang X."/>
        </authorList>
    </citation>
    <scope>NUCLEOTIDE SEQUENCE [LARGE SCALE GENOMIC DNA]</scope>
    <source>
        <tissue evidence="2">Liver</tissue>
    </source>
</reference>
<dbReference type="Proteomes" id="UP000028990">
    <property type="component" value="Unassembled WGS sequence"/>
</dbReference>
<dbReference type="AlphaFoldDB" id="A0A091EF41"/>